<gene>
    <name evidence="3" type="ORF">ACFFVD_16390</name>
</gene>
<evidence type="ECO:0000256" key="1">
    <source>
        <dbReference type="SAM" id="SignalP"/>
    </source>
</evidence>
<evidence type="ECO:0000313" key="3">
    <source>
        <dbReference type="EMBL" id="MFB9261365.1"/>
    </source>
</evidence>
<accession>A0ABV5JWS6</accession>
<feature type="signal peptide" evidence="1">
    <location>
        <begin position="1"/>
        <end position="37"/>
    </location>
</feature>
<evidence type="ECO:0000313" key="4">
    <source>
        <dbReference type="Proteomes" id="UP001589700"/>
    </source>
</evidence>
<dbReference type="RefSeq" id="WP_338403476.1">
    <property type="nucleotide sequence ID" value="NZ_JAALDM010000026.1"/>
</dbReference>
<dbReference type="InterPro" id="IPR000073">
    <property type="entry name" value="AB_hydrolase_1"/>
</dbReference>
<keyword evidence="4" id="KW-1185">Reference proteome</keyword>
<evidence type="ECO:0000259" key="2">
    <source>
        <dbReference type="Pfam" id="PF00561"/>
    </source>
</evidence>
<proteinExistence type="predicted"/>
<comment type="caution">
    <text evidence="3">The sequence shown here is derived from an EMBL/GenBank/DDBJ whole genome shotgun (WGS) entry which is preliminary data.</text>
</comment>
<protein>
    <submittedName>
        <fullName evidence="3">Esterase/lipase family protein</fullName>
    </submittedName>
</protein>
<dbReference type="SUPFAM" id="SSF53474">
    <property type="entry name" value="alpha/beta-Hydrolases"/>
    <property type="match status" value="1"/>
</dbReference>
<dbReference type="Pfam" id="PF00561">
    <property type="entry name" value="Abhydrolase_1"/>
    <property type="match status" value="1"/>
</dbReference>
<keyword evidence="1" id="KW-0732">Signal</keyword>
<sequence>MTSTTIAAGRLTRLPLVLTVALTAVALALVSAPDARATDPSERKPLPVTHHFLSGAALALGTPGATLPGTNDWNCRPSVDKPRPVVLVHGTMGGGTTNWATYGPLLHNEGYCVYTLTYGAIPGAAWPLSELGGISDIRRVSVPQVAEFVDRVLESTGAEQVDLVGHSQGTLVSGLVAKLERPGRVHTVASLAPLWHGTGGSLADQMMTASTGGDPGLAETAWMPVTQMLPGSPLLRDLWAGGTPYAPGVRYLNVATRYDEAILPYTSGIVDGPMTTNVVVQDGCEQNLSEHVAVAADPRAADFVLNALDPDNPREPRCQAIAPIHGPTGS</sequence>
<feature type="domain" description="AB hydrolase-1" evidence="2">
    <location>
        <begin position="84"/>
        <end position="196"/>
    </location>
</feature>
<dbReference type="Gene3D" id="3.40.50.1820">
    <property type="entry name" value="alpha/beta hydrolase"/>
    <property type="match status" value="1"/>
</dbReference>
<dbReference type="EMBL" id="JBHMDY010000031">
    <property type="protein sequence ID" value="MFB9261365.1"/>
    <property type="molecule type" value="Genomic_DNA"/>
</dbReference>
<dbReference type="InterPro" id="IPR029058">
    <property type="entry name" value="AB_hydrolase_fold"/>
</dbReference>
<organism evidence="3 4">
    <name type="scientific">Dietzia aerolata</name>
    <dbReference type="NCBI Taxonomy" id="595984"/>
    <lineage>
        <taxon>Bacteria</taxon>
        <taxon>Bacillati</taxon>
        <taxon>Actinomycetota</taxon>
        <taxon>Actinomycetes</taxon>
        <taxon>Mycobacteriales</taxon>
        <taxon>Dietziaceae</taxon>
        <taxon>Dietzia</taxon>
    </lineage>
</organism>
<reference evidence="3 4" key="1">
    <citation type="submission" date="2024-09" db="EMBL/GenBank/DDBJ databases">
        <authorList>
            <person name="Sun Q."/>
            <person name="Mori K."/>
        </authorList>
    </citation>
    <scope>NUCLEOTIDE SEQUENCE [LARGE SCALE GENOMIC DNA]</scope>
    <source>
        <strain evidence="3 4">CCM 7659</strain>
    </source>
</reference>
<name>A0ABV5JWS6_9ACTN</name>
<dbReference type="Proteomes" id="UP001589700">
    <property type="component" value="Unassembled WGS sequence"/>
</dbReference>
<feature type="chain" id="PRO_5045533386" evidence="1">
    <location>
        <begin position="38"/>
        <end position="330"/>
    </location>
</feature>